<organism evidence="2 3">
    <name type="scientific">Candidatus Protoclostridium stercorigallinarum</name>
    <dbReference type="NCBI Taxonomy" id="2838741"/>
    <lineage>
        <taxon>Bacteria</taxon>
        <taxon>Bacillati</taxon>
        <taxon>Bacillota</taxon>
        <taxon>Clostridia</taxon>
        <taxon>Candidatus Protoclostridium</taxon>
    </lineage>
</organism>
<reference evidence="2" key="1">
    <citation type="journal article" date="2021" name="PeerJ">
        <title>Extensive microbial diversity within the chicken gut microbiome revealed by metagenomics and culture.</title>
        <authorList>
            <person name="Gilroy R."/>
            <person name="Ravi A."/>
            <person name="Getino M."/>
            <person name="Pursley I."/>
            <person name="Horton D.L."/>
            <person name="Alikhan N.F."/>
            <person name="Baker D."/>
            <person name="Gharbi K."/>
            <person name="Hall N."/>
            <person name="Watson M."/>
            <person name="Adriaenssens E.M."/>
            <person name="Foster-Nyarko E."/>
            <person name="Jarju S."/>
            <person name="Secka A."/>
            <person name="Antonio M."/>
            <person name="Oren A."/>
            <person name="Chaudhuri R.R."/>
            <person name="La Ragione R."/>
            <person name="Hildebrand F."/>
            <person name="Pallen M.J."/>
        </authorList>
    </citation>
    <scope>NUCLEOTIDE SEQUENCE</scope>
    <source>
        <strain evidence="2">12435</strain>
    </source>
</reference>
<feature type="domain" description="HD/PDEase" evidence="1">
    <location>
        <begin position="26"/>
        <end position="148"/>
    </location>
</feature>
<dbReference type="Proteomes" id="UP000823990">
    <property type="component" value="Unassembled WGS sequence"/>
</dbReference>
<dbReference type="EC" id="3.1.3.89" evidence="2"/>
<dbReference type="EMBL" id="DXHS01000048">
    <property type="protein sequence ID" value="HIW02229.1"/>
    <property type="molecule type" value="Genomic_DNA"/>
</dbReference>
<dbReference type="InterPro" id="IPR003607">
    <property type="entry name" value="HD/PDEase_dom"/>
</dbReference>
<sequence length="197" mass="22084">MTDSVFYAFLSRMRYISRWALMRNTRTENVLEHSAIVAMFAHALAVLAKKNGREADPDRVGMMALFHETGEVLTGDLPTPVKYFNGDITSAYKDIEKRSEKRLTDSLPGEVKCEVGELVSGGSEYERRLVKYADTLAAYVKCTEELAQGNSEFAEAERSTLVKLHAYDSPEVEYFLSVFVPSFGQSLDMLSRGLSKT</sequence>
<accession>A0A9D1PZ12</accession>
<dbReference type="Gene3D" id="1.10.3210.10">
    <property type="entry name" value="Hypothetical protein af1432"/>
    <property type="match status" value="1"/>
</dbReference>
<dbReference type="NCBIfam" id="NF003009">
    <property type="entry name" value="PRK03826.1"/>
    <property type="match status" value="1"/>
</dbReference>
<dbReference type="SUPFAM" id="SSF109604">
    <property type="entry name" value="HD-domain/PDEase-like"/>
    <property type="match status" value="1"/>
</dbReference>
<keyword evidence="2" id="KW-0378">Hydrolase</keyword>
<proteinExistence type="predicted"/>
<evidence type="ECO:0000313" key="2">
    <source>
        <dbReference type="EMBL" id="HIW02229.1"/>
    </source>
</evidence>
<dbReference type="SMART" id="SM00471">
    <property type="entry name" value="HDc"/>
    <property type="match status" value="1"/>
</dbReference>
<comment type="caution">
    <text evidence="2">The sequence shown here is derived from an EMBL/GenBank/DDBJ whole genome shotgun (WGS) entry which is preliminary data.</text>
</comment>
<evidence type="ECO:0000259" key="1">
    <source>
        <dbReference type="SMART" id="SM00471"/>
    </source>
</evidence>
<protein>
    <submittedName>
        <fullName evidence="2">5'-deoxynucleotidase</fullName>
        <ecNumber evidence="2">3.1.3.89</ecNumber>
    </submittedName>
</protein>
<dbReference type="GO" id="GO:0002953">
    <property type="term" value="F:5'-deoxynucleotidase activity"/>
    <property type="evidence" value="ECO:0007669"/>
    <property type="project" value="UniProtKB-EC"/>
</dbReference>
<gene>
    <name evidence="2" type="primary">yfbR</name>
    <name evidence="2" type="ORF">H9892_02690</name>
</gene>
<reference evidence="2" key="2">
    <citation type="submission" date="2021-04" db="EMBL/GenBank/DDBJ databases">
        <authorList>
            <person name="Gilroy R."/>
        </authorList>
    </citation>
    <scope>NUCLEOTIDE SEQUENCE</scope>
    <source>
        <strain evidence="2">12435</strain>
    </source>
</reference>
<name>A0A9D1PZ12_9FIRM</name>
<evidence type="ECO:0000313" key="3">
    <source>
        <dbReference type="Proteomes" id="UP000823990"/>
    </source>
</evidence>
<dbReference type="Pfam" id="PF12917">
    <property type="entry name" value="YfbR-like"/>
    <property type="match status" value="1"/>
</dbReference>
<dbReference type="AlphaFoldDB" id="A0A9D1PZ12"/>